<feature type="domain" description="TonB-dependent receptor plug" evidence="15">
    <location>
        <begin position="45"/>
        <end position="141"/>
    </location>
</feature>
<name>A0ABZ3HA20_9BACT</name>
<keyword evidence="6 11" id="KW-0798">TonB box</keyword>
<dbReference type="Proteomes" id="UP001447842">
    <property type="component" value="Chromosome"/>
</dbReference>
<dbReference type="EMBL" id="CP147920">
    <property type="protein sequence ID" value="XAU15154.1"/>
    <property type="molecule type" value="Genomic_DNA"/>
</dbReference>
<dbReference type="InterPro" id="IPR039426">
    <property type="entry name" value="TonB-dep_rcpt-like"/>
</dbReference>
<evidence type="ECO:0000256" key="3">
    <source>
        <dbReference type="ARBA" id="ARBA00022452"/>
    </source>
</evidence>
<keyword evidence="3 10" id="KW-1134">Transmembrane beta strand</keyword>
<comment type="similarity">
    <text evidence="10 11">Belongs to the TonB-dependent receptor family.</text>
</comment>
<evidence type="ECO:0000256" key="2">
    <source>
        <dbReference type="ARBA" id="ARBA00022448"/>
    </source>
</evidence>
<keyword evidence="8 16" id="KW-0675">Receptor</keyword>
<keyword evidence="5 13" id="KW-0732">Signal</keyword>
<dbReference type="PROSITE" id="PS52016">
    <property type="entry name" value="TONB_DEPENDENT_REC_3"/>
    <property type="match status" value="1"/>
</dbReference>
<dbReference type="InterPro" id="IPR012910">
    <property type="entry name" value="Plug_dom"/>
</dbReference>
<evidence type="ECO:0000256" key="10">
    <source>
        <dbReference type="PROSITE-ProRule" id="PRU01360"/>
    </source>
</evidence>
<evidence type="ECO:0000256" key="5">
    <source>
        <dbReference type="ARBA" id="ARBA00022729"/>
    </source>
</evidence>
<comment type="subcellular location">
    <subcellularLocation>
        <location evidence="1 10">Cell outer membrane</location>
        <topology evidence="1 10">Multi-pass membrane protein</topology>
    </subcellularLocation>
</comment>
<feature type="domain" description="TonB-dependent receptor-like beta-barrel" evidence="14">
    <location>
        <begin position="218"/>
        <end position="629"/>
    </location>
</feature>
<keyword evidence="17" id="KW-1185">Reference proteome</keyword>
<evidence type="ECO:0000256" key="6">
    <source>
        <dbReference type="ARBA" id="ARBA00023077"/>
    </source>
</evidence>
<evidence type="ECO:0000256" key="8">
    <source>
        <dbReference type="ARBA" id="ARBA00023170"/>
    </source>
</evidence>
<evidence type="ECO:0000256" key="1">
    <source>
        <dbReference type="ARBA" id="ARBA00004571"/>
    </source>
</evidence>
<keyword evidence="4 10" id="KW-0812">Transmembrane</keyword>
<evidence type="ECO:0000313" key="16">
    <source>
        <dbReference type="EMBL" id="XAU15154.1"/>
    </source>
</evidence>
<reference evidence="16 17" key="1">
    <citation type="submission" date="2024-03" db="EMBL/GenBank/DDBJ databases">
        <title>Sulfurimonas sp. HSL3-1.</title>
        <authorList>
            <person name="Wang S."/>
        </authorList>
    </citation>
    <scope>NUCLEOTIDE SEQUENCE [LARGE SCALE GENOMIC DNA]</scope>
    <source>
        <strain evidence="16 17">HSL3-1</strain>
    </source>
</reference>
<dbReference type="CDD" id="cd01347">
    <property type="entry name" value="ligand_gated_channel"/>
    <property type="match status" value="1"/>
</dbReference>
<feature type="signal peptide" evidence="13">
    <location>
        <begin position="1"/>
        <end position="22"/>
    </location>
</feature>
<dbReference type="Gene3D" id="2.40.170.20">
    <property type="entry name" value="TonB-dependent receptor, beta-barrel domain"/>
    <property type="match status" value="1"/>
</dbReference>
<evidence type="ECO:0000313" key="17">
    <source>
        <dbReference type="Proteomes" id="UP001447842"/>
    </source>
</evidence>
<evidence type="ECO:0000259" key="15">
    <source>
        <dbReference type="Pfam" id="PF07715"/>
    </source>
</evidence>
<keyword evidence="7 10" id="KW-0472">Membrane</keyword>
<evidence type="ECO:0000256" key="13">
    <source>
        <dbReference type="SAM" id="SignalP"/>
    </source>
</evidence>
<gene>
    <name evidence="16" type="ORF">WCY31_00275</name>
</gene>
<dbReference type="Pfam" id="PF00593">
    <property type="entry name" value="TonB_dep_Rec_b-barrel"/>
    <property type="match status" value="1"/>
</dbReference>
<organism evidence="16 17">
    <name type="scientific">Sulfurimonas diazotrophicus</name>
    <dbReference type="NCBI Taxonomy" id="3131939"/>
    <lineage>
        <taxon>Bacteria</taxon>
        <taxon>Pseudomonadati</taxon>
        <taxon>Campylobacterota</taxon>
        <taxon>Epsilonproteobacteria</taxon>
        <taxon>Campylobacterales</taxon>
        <taxon>Sulfurimonadaceae</taxon>
        <taxon>Sulfurimonas</taxon>
    </lineage>
</organism>
<dbReference type="SUPFAM" id="SSF56935">
    <property type="entry name" value="Porins"/>
    <property type="match status" value="1"/>
</dbReference>
<evidence type="ECO:0000259" key="14">
    <source>
        <dbReference type="Pfam" id="PF00593"/>
    </source>
</evidence>
<dbReference type="RefSeq" id="WP_345972736.1">
    <property type="nucleotide sequence ID" value="NZ_CP147920.1"/>
</dbReference>
<evidence type="ECO:0000256" key="11">
    <source>
        <dbReference type="RuleBase" id="RU003357"/>
    </source>
</evidence>
<dbReference type="InterPro" id="IPR037066">
    <property type="entry name" value="Plug_dom_sf"/>
</dbReference>
<dbReference type="Pfam" id="PF07715">
    <property type="entry name" value="Plug"/>
    <property type="match status" value="1"/>
</dbReference>
<dbReference type="InterPro" id="IPR000531">
    <property type="entry name" value="Beta-barrel_TonB"/>
</dbReference>
<feature type="region of interest" description="Disordered" evidence="12">
    <location>
        <begin position="197"/>
        <end position="221"/>
    </location>
</feature>
<accession>A0ABZ3HA20</accession>
<evidence type="ECO:0000256" key="9">
    <source>
        <dbReference type="ARBA" id="ARBA00023237"/>
    </source>
</evidence>
<evidence type="ECO:0000256" key="7">
    <source>
        <dbReference type="ARBA" id="ARBA00023136"/>
    </source>
</evidence>
<keyword evidence="9 10" id="KW-0998">Cell outer membrane</keyword>
<dbReference type="PANTHER" id="PTHR30069:SF29">
    <property type="entry name" value="HEMOGLOBIN AND HEMOGLOBIN-HAPTOGLOBIN-BINDING PROTEIN 1-RELATED"/>
    <property type="match status" value="1"/>
</dbReference>
<dbReference type="Gene3D" id="2.170.130.10">
    <property type="entry name" value="TonB-dependent receptor, plug domain"/>
    <property type="match status" value="1"/>
</dbReference>
<dbReference type="InterPro" id="IPR036942">
    <property type="entry name" value="Beta-barrel_TonB_sf"/>
</dbReference>
<proteinExistence type="inferred from homology"/>
<evidence type="ECO:0000256" key="12">
    <source>
        <dbReference type="SAM" id="MobiDB-lite"/>
    </source>
</evidence>
<evidence type="ECO:0000256" key="4">
    <source>
        <dbReference type="ARBA" id="ARBA00022692"/>
    </source>
</evidence>
<sequence length="656" mass="73098">MTKNPRLSLWLAALFAPALLCAESFELGQVSVTADPLLSEIFNDRVDAEQIDTYDDTTVSEALTRMTGVAFYARGGRAETDIKIRGFDSRRIGVFYDGVPIYVPYDGNMDYTRYLTTNIGAIDVYKGFSSTAFGANTMGGVVNIVSKKPSRPFEGSVFAQGTLDSSGDQAGTMFGGNIGIREPHYYLQLSATGKQRNHTRLPESYDATPVQPEGDRLNSASDDRQVSAKYGYLLENGEIALGYMYQHATKQQPTVTDPVYGREKYWDWPKWDMQSLYAVGKHTLFGGLFKATAYYTEYESKLYSYDDINLTTMNKKFAWKSNYKESTYGLRAEYTVDAAGNRLTLSSNYKHDHHKGYDIDKTTNVSTLGEEFEDTTLSFGLEDSYRFAERFTLVAGVGYDVKSSDHISDPTIDDKKGESAWNPQAAFIAELAPKQTLRLSAARKTYFPSMKERYSYKLGYGVPNGELKPEMTTHSELAYKGVFNDAWIAEAAGFYLVTEDYIQAVYYDTFDGVDRTQNQNIGTFYRSGAELALSYIADTYEAGANATFLKIGSASSDKPIGVPTREYNVFTRVFFAPNLSGLVTLHGQSGAYGQLADSSYEKLGDVQTIDAKVTYLPVASLALTLGVKNMADKLNYYDDGYPEPGREFYGRLTYSF</sequence>
<dbReference type="PANTHER" id="PTHR30069">
    <property type="entry name" value="TONB-DEPENDENT OUTER MEMBRANE RECEPTOR"/>
    <property type="match status" value="1"/>
</dbReference>
<keyword evidence="2 10" id="KW-0813">Transport</keyword>
<protein>
    <submittedName>
        <fullName evidence="16">TonB-dependent receptor</fullName>
    </submittedName>
</protein>
<feature type="chain" id="PRO_5046843039" evidence="13">
    <location>
        <begin position="23"/>
        <end position="656"/>
    </location>
</feature>